<protein>
    <recommendedName>
        <fullName evidence="2">DotM C-terminal cytoplasmic domain-containing protein</fullName>
    </recommendedName>
</protein>
<evidence type="ECO:0000259" key="2">
    <source>
        <dbReference type="Pfam" id="PF23127"/>
    </source>
</evidence>
<feature type="transmembrane region" description="Helical" evidence="1">
    <location>
        <begin position="32"/>
        <end position="53"/>
    </location>
</feature>
<evidence type="ECO:0000256" key="1">
    <source>
        <dbReference type="SAM" id="Phobius"/>
    </source>
</evidence>
<dbReference type="OrthoDB" id="5616932at2"/>
<dbReference type="HOGENOM" id="CLU_1007648_0_0_5"/>
<dbReference type="KEGG" id="mea:Mex_2p0659"/>
<gene>
    <name evidence="3" type="ordered locus">MexAM1_META2p0659</name>
</gene>
<evidence type="ECO:0000313" key="3">
    <source>
        <dbReference type="EMBL" id="ACS43506.1"/>
    </source>
</evidence>
<dbReference type="RefSeq" id="WP_012753956.1">
    <property type="nucleotide sequence ID" value="NC_012811.1"/>
</dbReference>
<geneLocation type="plasmid" evidence="3 4">
    <name>megaplasmid</name>
</geneLocation>
<accession>C5B4X4</accession>
<dbReference type="Pfam" id="PF23127">
    <property type="entry name" value="DotM_C"/>
    <property type="match status" value="1"/>
</dbReference>
<proteinExistence type="predicted"/>
<reference evidence="3 4" key="1">
    <citation type="journal article" date="2009" name="PLoS ONE">
        <title>Methylobacterium genome sequences: a reference blueprint to investigate microbial metabolism of C1 compounds from natural and industrial sources.</title>
        <authorList>
            <person name="Vuilleumier S."/>
            <person name="Chistoserdova L."/>
            <person name="Lee M.-C."/>
            <person name="Bringel F."/>
            <person name="Lajus A."/>
            <person name="Zhou Y."/>
            <person name="Gourion B."/>
            <person name="Barbe V."/>
            <person name="Chang J."/>
            <person name="Cruveiller S."/>
            <person name="Dossat C."/>
            <person name="Gillett W."/>
            <person name="Gruffaz C."/>
            <person name="Haugen E."/>
            <person name="Hourcade E."/>
            <person name="Levy R."/>
            <person name="Mangenot S."/>
            <person name="Muller E."/>
            <person name="Nadalig T."/>
            <person name="Pagni M."/>
            <person name="Penny C."/>
            <person name="Peyraud R."/>
            <person name="Robinson D.G."/>
            <person name="Roche D."/>
            <person name="Rouy Z."/>
            <person name="Saenampechek C."/>
            <person name="Salvignol G."/>
            <person name="Vallenet D."/>
            <person name="Wu Z."/>
            <person name="Marx C.J."/>
            <person name="Vorholt J.A."/>
            <person name="Olson M.V."/>
            <person name="Kaul R."/>
            <person name="Weissenbach J."/>
            <person name="Medigue C."/>
            <person name="Lidstrom M.E."/>
        </authorList>
    </citation>
    <scope>NUCLEOTIDE SEQUENCE [LARGE SCALE GENOMIC DNA]</scope>
    <source>
        <strain evidence="4">ATCC 14718 / DSM 1338 / JCM 2805 / NCIMB 9133 / AM1</strain>
    </source>
</reference>
<keyword evidence="1" id="KW-1133">Transmembrane helix</keyword>
<sequence>MKIELIPTVGAAICGGCAVLVAEPVMGYLISHVNLVCMSTSAIILAGAASVGLRRRRAPELKPNFGNYSPPLSAAEWLAANNIQADADKSHAAAMIGSALRQQLISSTLHDVRVEALVLCLLKAGTSKQGGCELLDELAVAATGTDPEGKTARFLLRHDLRTDPVVKDLRDAIRAHHGFAATMLLAALERARRSGRCPPSAMTWLKQVDRSLWYAVSNLGRSAYHVEGLAAIAHYCAEITLGKSLLQPNVDDAARSLIRIHVERRDVADAPRAEAA</sequence>
<keyword evidence="4" id="KW-1185">Reference proteome</keyword>
<dbReference type="EMBL" id="CP001511">
    <property type="protein sequence ID" value="ACS43506.1"/>
    <property type="molecule type" value="Genomic_DNA"/>
</dbReference>
<dbReference type="Proteomes" id="UP000009081">
    <property type="component" value="Plasmid megaplasmid"/>
</dbReference>
<organism evidence="3 4">
    <name type="scientific">Methylorubrum extorquens (strain ATCC 14718 / DSM 1338 / JCM 2805 / NCIMB 9133 / AM1)</name>
    <name type="common">Methylobacterium extorquens</name>
    <dbReference type="NCBI Taxonomy" id="272630"/>
    <lineage>
        <taxon>Bacteria</taxon>
        <taxon>Pseudomonadati</taxon>
        <taxon>Pseudomonadota</taxon>
        <taxon>Alphaproteobacteria</taxon>
        <taxon>Hyphomicrobiales</taxon>
        <taxon>Methylobacteriaceae</taxon>
        <taxon>Methylorubrum</taxon>
    </lineage>
</organism>
<keyword evidence="3" id="KW-0614">Plasmid</keyword>
<keyword evidence="1" id="KW-0472">Membrane</keyword>
<feature type="domain" description="DotM C-terminal cytoplasmic" evidence="2">
    <location>
        <begin position="117"/>
        <end position="257"/>
    </location>
</feature>
<dbReference type="InterPro" id="IPR056464">
    <property type="entry name" value="DotM_C"/>
</dbReference>
<name>C5B4X4_METEA</name>
<evidence type="ECO:0000313" key="4">
    <source>
        <dbReference type="Proteomes" id="UP000009081"/>
    </source>
</evidence>
<dbReference type="AlphaFoldDB" id="C5B4X4"/>
<keyword evidence="1" id="KW-0812">Transmembrane</keyword>